<protein>
    <submittedName>
        <fullName evidence="9">Uncharacterized protein</fullName>
    </submittedName>
</protein>
<keyword evidence="3" id="KW-0819">tRNA processing</keyword>
<sequence length="395" mass="43069">MATSAVKRSNSTAQRTSVDTIGTLNVTFLGTASAQPSTTRNHSSLALRLGADVWLFDCGEATQHQIQKSDTVKMGRIQKIFITHTHGKYLNLSHTSPPPAIIYLGFILAHKQSLPIDQQPVEIYGPLGTRAYIRNALSFTHTNLDGTYVVHELRFPADPQHGDSTALSRSPYELEGRNISQVNGVWKGIYLDAVVSVSAAPIHHSVPCVGYVVNEAPVPGKIDPQKYLPDIKRTNTPMSVMRQLQQGLSVELPDGTVLHGPPRRKGRKLVILGDTYDPSPITTLAGDADLLIHEATNAHLPEIDPNTKSTDTYEAVEERARSRGHSTPQMAGAFAKQIGAKKLVLNHFSSRYPGDDSDSSSRIMVAIGHLAAEKYGHEVTCARDFMSFDVVHSGQ</sequence>
<dbReference type="InterPro" id="IPR036866">
    <property type="entry name" value="RibonucZ/Hydroxyglut_hydro"/>
</dbReference>
<reference evidence="9 10" key="1">
    <citation type="journal article" date="2020" name="ISME J.">
        <title>Uncovering the hidden diversity of litter-decomposition mechanisms in mushroom-forming fungi.</title>
        <authorList>
            <person name="Floudas D."/>
            <person name="Bentzer J."/>
            <person name="Ahren D."/>
            <person name="Johansson T."/>
            <person name="Persson P."/>
            <person name="Tunlid A."/>
        </authorList>
    </citation>
    <scope>NUCLEOTIDE SEQUENCE [LARGE SCALE GENOMIC DNA]</scope>
    <source>
        <strain evidence="9 10">CBS 146.42</strain>
    </source>
</reference>
<dbReference type="Proteomes" id="UP000559027">
    <property type="component" value="Unassembled WGS sequence"/>
</dbReference>
<keyword evidence="7" id="KW-0378">Hydrolase</keyword>
<comment type="cofactor">
    <cofactor evidence="1">
        <name>Zn(2+)</name>
        <dbReference type="ChEBI" id="CHEBI:29105"/>
    </cofactor>
</comment>
<evidence type="ECO:0000256" key="5">
    <source>
        <dbReference type="ARBA" id="ARBA00022723"/>
    </source>
</evidence>
<evidence type="ECO:0000313" key="9">
    <source>
        <dbReference type="EMBL" id="KAF5363729.1"/>
    </source>
</evidence>
<name>A0A8H5LNM8_9AGAR</name>
<dbReference type="PANTHER" id="PTHR46018:SF2">
    <property type="entry name" value="ZINC PHOSPHODIESTERASE ELAC PROTEIN 1"/>
    <property type="match status" value="1"/>
</dbReference>
<gene>
    <name evidence="9" type="ORF">D9756_000745</name>
</gene>
<keyword evidence="6" id="KW-0255">Endonuclease</keyword>
<dbReference type="SUPFAM" id="SSF56281">
    <property type="entry name" value="Metallo-hydrolase/oxidoreductase"/>
    <property type="match status" value="1"/>
</dbReference>
<dbReference type="CDD" id="cd07717">
    <property type="entry name" value="RNaseZ_ZiPD-like_MBL-fold"/>
    <property type="match status" value="1"/>
</dbReference>
<evidence type="ECO:0000313" key="10">
    <source>
        <dbReference type="Proteomes" id="UP000559027"/>
    </source>
</evidence>
<proteinExistence type="inferred from homology"/>
<dbReference type="InterPro" id="IPR013471">
    <property type="entry name" value="RNase_Z/BN"/>
</dbReference>
<keyword evidence="4" id="KW-0540">Nuclease</keyword>
<keyword evidence="8" id="KW-0862">Zinc</keyword>
<evidence type="ECO:0000256" key="1">
    <source>
        <dbReference type="ARBA" id="ARBA00001947"/>
    </source>
</evidence>
<keyword evidence="5" id="KW-0479">Metal-binding</keyword>
<keyword evidence="10" id="KW-1185">Reference proteome</keyword>
<evidence type="ECO:0000256" key="3">
    <source>
        <dbReference type="ARBA" id="ARBA00022694"/>
    </source>
</evidence>
<comment type="subunit">
    <text evidence="2">Homodimer.</text>
</comment>
<evidence type="ECO:0000256" key="4">
    <source>
        <dbReference type="ARBA" id="ARBA00022722"/>
    </source>
</evidence>
<dbReference type="OrthoDB" id="527344at2759"/>
<evidence type="ECO:0000256" key="6">
    <source>
        <dbReference type="ARBA" id="ARBA00022759"/>
    </source>
</evidence>
<dbReference type="GO" id="GO:0046872">
    <property type="term" value="F:metal ion binding"/>
    <property type="evidence" value="ECO:0007669"/>
    <property type="project" value="UniProtKB-KW"/>
</dbReference>
<accession>A0A8H5LNM8</accession>
<evidence type="ECO:0000256" key="8">
    <source>
        <dbReference type="ARBA" id="ARBA00022833"/>
    </source>
</evidence>
<dbReference type="AlphaFoldDB" id="A0A8H5LNM8"/>
<dbReference type="GO" id="GO:0005634">
    <property type="term" value="C:nucleus"/>
    <property type="evidence" value="ECO:0007669"/>
    <property type="project" value="TreeGrafter"/>
</dbReference>
<evidence type="ECO:0000256" key="2">
    <source>
        <dbReference type="ARBA" id="ARBA00011738"/>
    </source>
</evidence>
<comment type="caution">
    <text evidence="9">The sequence shown here is derived from an EMBL/GenBank/DDBJ whole genome shotgun (WGS) entry which is preliminary data.</text>
</comment>
<evidence type="ECO:0000256" key="7">
    <source>
        <dbReference type="ARBA" id="ARBA00022801"/>
    </source>
</evidence>
<dbReference type="GO" id="GO:0042781">
    <property type="term" value="F:3'-tRNA processing endoribonuclease activity"/>
    <property type="evidence" value="ECO:0007669"/>
    <property type="project" value="TreeGrafter"/>
</dbReference>
<dbReference type="HAMAP" id="MF_01818">
    <property type="entry name" value="RNase_Z_BN"/>
    <property type="match status" value="1"/>
</dbReference>
<dbReference type="PANTHER" id="PTHR46018">
    <property type="entry name" value="ZINC PHOSPHODIESTERASE ELAC PROTEIN 1"/>
    <property type="match status" value="1"/>
</dbReference>
<dbReference type="Gene3D" id="3.60.15.10">
    <property type="entry name" value="Ribonuclease Z/Hydroxyacylglutathione hydrolase-like"/>
    <property type="match status" value="1"/>
</dbReference>
<dbReference type="EMBL" id="JAACJO010000001">
    <property type="protein sequence ID" value="KAF5363729.1"/>
    <property type="molecule type" value="Genomic_DNA"/>
</dbReference>
<organism evidence="9 10">
    <name type="scientific">Leucocoprinus leucothites</name>
    <dbReference type="NCBI Taxonomy" id="201217"/>
    <lineage>
        <taxon>Eukaryota</taxon>
        <taxon>Fungi</taxon>
        <taxon>Dikarya</taxon>
        <taxon>Basidiomycota</taxon>
        <taxon>Agaricomycotina</taxon>
        <taxon>Agaricomycetes</taxon>
        <taxon>Agaricomycetidae</taxon>
        <taxon>Agaricales</taxon>
        <taxon>Agaricineae</taxon>
        <taxon>Agaricaceae</taxon>
        <taxon>Leucocoprinus</taxon>
    </lineage>
</organism>